<dbReference type="PROSITE" id="PS50268">
    <property type="entry name" value="CADHERIN_2"/>
    <property type="match status" value="1"/>
</dbReference>
<organism evidence="9 10">
    <name type="scientific">Romanomermis culicivorax</name>
    <name type="common">Nematode worm</name>
    <dbReference type="NCBI Taxonomy" id="13658"/>
    <lineage>
        <taxon>Eukaryota</taxon>
        <taxon>Metazoa</taxon>
        <taxon>Ecdysozoa</taxon>
        <taxon>Nematoda</taxon>
        <taxon>Enoplea</taxon>
        <taxon>Dorylaimia</taxon>
        <taxon>Mermithida</taxon>
        <taxon>Mermithoidea</taxon>
        <taxon>Mermithidae</taxon>
        <taxon>Romanomermis</taxon>
    </lineage>
</organism>
<keyword evidence="5" id="KW-1133">Transmembrane helix</keyword>
<evidence type="ECO:0000256" key="7">
    <source>
        <dbReference type="PROSITE-ProRule" id="PRU00043"/>
    </source>
</evidence>
<accession>A0A915JE48</accession>
<evidence type="ECO:0000256" key="5">
    <source>
        <dbReference type="ARBA" id="ARBA00022989"/>
    </source>
</evidence>
<evidence type="ECO:0000313" key="9">
    <source>
        <dbReference type="Proteomes" id="UP000887565"/>
    </source>
</evidence>
<reference evidence="10" key="1">
    <citation type="submission" date="2022-11" db="UniProtKB">
        <authorList>
            <consortium name="WormBaseParasite"/>
        </authorList>
    </citation>
    <scope>IDENTIFICATION</scope>
</reference>
<keyword evidence="9" id="KW-1185">Reference proteome</keyword>
<keyword evidence="4 7" id="KW-0106">Calcium</keyword>
<dbReference type="Proteomes" id="UP000887565">
    <property type="component" value="Unplaced"/>
</dbReference>
<dbReference type="InterPro" id="IPR002126">
    <property type="entry name" value="Cadherin-like_dom"/>
</dbReference>
<evidence type="ECO:0000259" key="8">
    <source>
        <dbReference type="PROSITE" id="PS50268"/>
    </source>
</evidence>
<dbReference type="InterPro" id="IPR015919">
    <property type="entry name" value="Cadherin-like_sf"/>
</dbReference>
<name>A0A915JE48_ROMCU</name>
<dbReference type="InterPro" id="IPR020894">
    <property type="entry name" value="Cadherin_CS"/>
</dbReference>
<keyword evidence="3" id="KW-0677">Repeat</keyword>
<dbReference type="PROSITE" id="PS00232">
    <property type="entry name" value="CADHERIN_1"/>
    <property type="match status" value="1"/>
</dbReference>
<protein>
    <submittedName>
        <fullName evidence="10">Cadherin domain-containing protein</fullName>
    </submittedName>
</protein>
<dbReference type="PANTHER" id="PTHR24026">
    <property type="entry name" value="FAT ATYPICAL CADHERIN-RELATED"/>
    <property type="match status" value="1"/>
</dbReference>
<dbReference type="PRINTS" id="PR00205">
    <property type="entry name" value="CADHERIN"/>
</dbReference>
<evidence type="ECO:0000256" key="3">
    <source>
        <dbReference type="ARBA" id="ARBA00022737"/>
    </source>
</evidence>
<proteinExistence type="predicted"/>
<evidence type="ECO:0000256" key="1">
    <source>
        <dbReference type="ARBA" id="ARBA00004370"/>
    </source>
</evidence>
<sequence>MGAAIQSQYPLDYENVNQRYGFNVTINVTDGRHWSTGRLRIKLLDQNDNAPRFLDPQGMVVRVVEGADVGEKVHLFRAYDPDFDGKDQF</sequence>
<keyword evidence="6" id="KW-0472">Membrane</keyword>
<dbReference type="Gene3D" id="2.60.40.60">
    <property type="entry name" value="Cadherins"/>
    <property type="match status" value="2"/>
</dbReference>
<evidence type="ECO:0000313" key="10">
    <source>
        <dbReference type="WBParaSite" id="nRc.2.0.1.t24080-RA"/>
    </source>
</evidence>
<dbReference type="AlphaFoldDB" id="A0A915JE48"/>
<dbReference type="GO" id="GO:0007156">
    <property type="term" value="P:homophilic cell adhesion via plasma membrane adhesion molecules"/>
    <property type="evidence" value="ECO:0007669"/>
    <property type="project" value="InterPro"/>
</dbReference>
<evidence type="ECO:0000256" key="2">
    <source>
        <dbReference type="ARBA" id="ARBA00022692"/>
    </source>
</evidence>
<comment type="subcellular location">
    <subcellularLocation>
        <location evidence="1">Membrane</location>
    </subcellularLocation>
</comment>
<evidence type="ECO:0000256" key="6">
    <source>
        <dbReference type="ARBA" id="ARBA00023136"/>
    </source>
</evidence>
<dbReference type="GO" id="GO:0005509">
    <property type="term" value="F:calcium ion binding"/>
    <property type="evidence" value="ECO:0007669"/>
    <property type="project" value="UniProtKB-UniRule"/>
</dbReference>
<keyword evidence="2" id="KW-0812">Transmembrane</keyword>
<dbReference type="SUPFAM" id="SSF49313">
    <property type="entry name" value="Cadherin-like"/>
    <property type="match status" value="2"/>
</dbReference>
<evidence type="ECO:0000256" key="4">
    <source>
        <dbReference type="ARBA" id="ARBA00022837"/>
    </source>
</evidence>
<feature type="domain" description="Cadherin" evidence="8">
    <location>
        <begin position="10"/>
        <end position="53"/>
    </location>
</feature>
<dbReference type="PANTHER" id="PTHR24026:SF133">
    <property type="entry name" value="CADHERIN-RELATED FAMILY MEMBER 2"/>
    <property type="match status" value="1"/>
</dbReference>
<dbReference type="GO" id="GO:0005886">
    <property type="term" value="C:plasma membrane"/>
    <property type="evidence" value="ECO:0007669"/>
    <property type="project" value="InterPro"/>
</dbReference>
<dbReference type="WBParaSite" id="nRc.2.0.1.t24080-RA">
    <property type="protein sequence ID" value="nRc.2.0.1.t24080-RA"/>
    <property type="gene ID" value="nRc.2.0.1.g24080"/>
</dbReference>